<sequence length="299" mass="31621">MTTSVAITTIRADNPGPMTLDGTNSYLIAADASGPSVLVDPGPDDDEHLRALAQRDLALVLITHRHADHTAGSARLHEWTSVPVRAVDPDHCHGAAPLTSGMLDVAETAGVRLEVVASPGHTDDSVSLLVPDFEHDFGQNFGQGIGQGIGQDFEQDFEQDTAPTTGAMLTGDTILGRGTTVIAHPDGNLADYFGTLDRLESYGNVAVLPAHGDRRSDLAAVCRQYREHRKQRLAQVAAVCDQLGDLSSLDDPRARTAVIDTVVDAVYTDIADGVRAAAAKSVAAQLDYLAEHGCLSARD</sequence>
<dbReference type="AlphaFoldDB" id="A0A849A8R0"/>
<dbReference type="Gene3D" id="3.60.15.10">
    <property type="entry name" value="Ribonuclease Z/Hydroxyacylglutathione hydrolase-like"/>
    <property type="match status" value="1"/>
</dbReference>
<dbReference type="InterPro" id="IPR036388">
    <property type="entry name" value="WH-like_DNA-bd_sf"/>
</dbReference>
<dbReference type="InterPro" id="IPR036866">
    <property type="entry name" value="RibonucZ/Hydroxyglut_hydro"/>
</dbReference>
<organism evidence="2 3">
    <name type="scientific">Nakamurella aerolata</name>
    <dbReference type="NCBI Taxonomy" id="1656892"/>
    <lineage>
        <taxon>Bacteria</taxon>
        <taxon>Bacillati</taxon>
        <taxon>Actinomycetota</taxon>
        <taxon>Actinomycetes</taxon>
        <taxon>Nakamurellales</taxon>
        <taxon>Nakamurellaceae</taxon>
        <taxon>Nakamurella</taxon>
    </lineage>
</organism>
<evidence type="ECO:0000259" key="1">
    <source>
        <dbReference type="SMART" id="SM00849"/>
    </source>
</evidence>
<dbReference type="PANTHER" id="PTHR23131:SF0">
    <property type="entry name" value="ENDORIBONUCLEASE LACTB2"/>
    <property type="match status" value="1"/>
</dbReference>
<reference evidence="2 3" key="1">
    <citation type="submission" date="2020-05" db="EMBL/GenBank/DDBJ databases">
        <title>Nakamurella sp. DB0629 isolated from air conditioner.</title>
        <authorList>
            <person name="Kim D.H."/>
            <person name="Kim D.-U."/>
        </authorList>
    </citation>
    <scope>NUCLEOTIDE SEQUENCE [LARGE SCALE GENOMIC DNA]</scope>
    <source>
        <strain evidence="2 3">DB0629</strain>
    </source>
</reference>
<dbReference type="GO" id="GO:0016787">
    <property type="term" value="F:hydrolase activity"/>
    <property type="evidence" value="ECO:0007669"/>
    <property type="project" value="UniProtKB-KW"/>
</dbReference>
<dbReference type="SMART" id="SM00849">
    <property type="entry name" value="Lactamase_B"/>
    <property type="match status" value="1"/>
</dbReference>
<dbReference type="SUPFAM" id="SSF56281">
    <property type="entry name" value="Metallo-hydrolase/oxidoreductase"/>
    <property type="match status" value="1"/>
</dbReference>
<keyword evidence="2" id="KW-0378">Hydrolase</keyword>
<dbReference type="Proteomes" id="UP000562984">
    <property type="component" value="Unassembled WGS sequence"/>
</dbReference>
<dbReference type="CDD" id="cd16278">
    <property type="entry name" value="metallo-hydrolase-like_MBL-fold"/>
    <property type="match status" value="1"/>
</dbReference>
<keyword evidence="3" id="KW-1185">Reference proteome</keyword>
<feature type="domain" description="Metallo-beta-lactamase" evidence="1">
    <location>
        <begin position="22"/>
        <end position="184"/>
    </location>
</feature>
<evidence type="ECO:0000313" key="3">
    <source>
        <dbReference type="Proteomes" id="UP000562984"/>
    </source>
</evidence>
<dbReference type="EMBL" id="JABEND010000002">
    <property type="protein sequence ID" value="NNG34860.1"/>
    <property type="molecule type" value="Genomic_DNA"/>
</dbReference>
<dbReference type="Gene3D" id="1.10.10.10">
    <property type="entry name" value="Winged helix-like DNA-binding domain superfamily/Winged helix DNA-binding domain"/>
    <property type="match status" value="1"/>
</dbReference>
<comment type="caution">
    <text evidence="2">The sequence shown here is derived from an EMBL/GenBank/DDBJ whole genome shotgun (WGS) entry which is preliminary data.</text>
</comment>
<proteinExistence type="predicted"/>
<evidence type="ECO:0000313" key="2">
    <source>
        <dbReference type="EMBL" id="NNG34860.1"/>
    </source>
</evidence>
<gene>
    <name evidence="2" type="ORF">HKD39_03830</name>
</gene>
<dbReference type="InterPro" id="IPR050662">
    <property type="entry name" value="Sec-metab_biosynth-thioest"/>
</dbReference>
<accession>A0A849A8R0</accession>
<dbReference type="InterPro" id="IPR001279">
    <property type="entry name" value="Metallo-B-lactamas"/>
</dbReference>
<dbReference type="Pfam" id="PF00753">
    <property type="entry name" value="Lactamase_B"/>
    <property type="match status" value="1"/>
</dbReference>
<dbReference type="PANTHER" id="PTHR23131">
    <property type="entry name" value="ENDORIBONUCLEASE LACTB2"/>
    <property type="match status" value="1"/>
</dbReference>
<protein>
    <submittedName>
        <fullName evidence="2">MBL fold metallo-hydrolase</fullName>
    </submittedName>
</protein>
<dbReference type="RefSeq" id="WP_171198530.1">
    <property type="nucleotide sequence ID" value="NZ_JABEND010000002.1"/>
</dbReference>
<name>A0A849A8R0_9ACTN</name>